<comment type="cofactor">
    <cofactor evidence="2 11">
        <name>[4Fe-4S] cluster</name>
        <dbReference type="ChEBI" id="CHEBI:49883"/>
    </cofactor>
</comment>
<dbReference type="Pfam" id="PF11953">
    <property type="entry name" value="DUF3470"/>
    <property type="match status" value="1"/>
</dbReference>
<evidence type="ECO:0000256" key="5">
    <source>
        <dbReference type="ARBA" id="ARBA00022723"/>
    </source>
</evidence>
<dbReference type="InterPro" id="IPR017896">
    <property type="entry name" value="4Fe4S_Fe-S-bd"/>
</dbReference>
<dbReference type="InterPro" id="IPR050294">
    <property type="entry name" value="RnfB_subfamily"/>
</dbReference>
<dbReference type="NCBIfam" id="NF045490">
    <property type="entry name" value="FdxA_Protbact"/>
    <property type="match status" value="1"/>
</dbReference>
<feature type="region of interest" description="Disordered" evidence="12">
    <location>
        <begin position="80"/>
        <end position="114"/>
    </location>
</feature>
<dbReference type="InterPro" id="IPR022569">
    <property type="entry name" value="Fd_C"/>
</dbReference>
<dbReference type="PANTHER" id="PTHR42859:SF2">
    <property type="entry name" value="FERREDOXIN"/>
    <property type="match status" value="1"/>
</dbReference>
<evidence type="ECO:0000256" key="9">
    <source>
        <dbReference type="ARBA" id="ARBA00023014"/>
    </source>
</evidence>
<keyword evidence="6 11" id="KW-0677">Repeat</keyword>
<dbReference type="GO" id="GO:0051539">
    <property type="term" value="F:4 iron, 4 sulfur cluster binding"/>
    <property type="evidence" value="ECO:0007669"/>
    <property type="project" value="UniProtKB-KW"/>
</dbReference>
<dbReference type="InterPro" id="IPR017900">
    <property type="entry name" value="4Fe4S_Fe_S_CS"/>
</dbReference>
<keyword evidence="5 11" id="KW-0479">Metal-binding</keyword>
<dbReference type="AlphaFoldDB" id="A0A1W6ZLY9"/>
<dbReference type="Pfam" id="PF00037">
    <property type="entry name" value="Fer4"/>
    <property type="match status" value="1"/>
</dbReference>
<protein>
    <recommendedName>
        <fullName evidence="11">Ferredoxin</fullName>
    </recommendedName>
</protein>
<dbReference type="PANTHER" id="PTHR42859">
    <property type="entry name" value="OXIDOREDUCTASE"/>
    <property type="match status" value="1"/>
</dbReference>
<dbReference type="KEGG" id="psin:CAK95_03725"/>
<comment type="cofactor">
    <cofactor evidence="1 11">
        <name>[3Fe-4S] cluster</name>
        <dbReference type="ChEBI" id="CHEBI:21137"/>
    </cofactor>
</comment>
<evidence type="ECO:0000256" key="4">
    <source>
        <dbReference type="ARBA" id="ARBA00022485"/>
    </source>
</evidence>
<dbReference type="PROSITE" id="PS51379">
    <property type="entry name" value="4FE4S_FER_2"/>
    <property type="match status" value="2"/>
</dbReference>
<evidence type="ECO:0000313" key="14">
    <source>
        <dbReference type="Proteomes" id="UP000194137"/>
    </source>
</evidence>
<comment type="function">
    <text evidence="11">Ferredoxins are iron-sulfur proteins that transfer electrons in a wide variety of metabolic reactions.</text>
</comment>
<dbReference type="GO" id="GO:0051538">
    <property type="term" value="F:3 iron, 4 sulfur cluster binding"/>
    <property type="evidence" value="ECO:0007669"/>
    <property type="project" value="UniProtKB-KW"/>
</dbReference>
<evidence type="ECO:0000313" key="13">
    <source>
        <dbReference type="EMBL" id="ARP98295.1"/>
    </source>
</evidence>
<dbReference type="EMBL" id="CP021112">
    <property type="protein sequence ID" value="ARP98295.1"/>
    <property type="molecule type" value="Genomic_DNA"/>
</dbReference>
<reference evidence="13 14" key="1">
    <citation type="submission" date="2017-05" db="EMBL/GenBank/DDBJ databases">
        <title>Full genome sequence of Pseudorhodoplanes sinuspersici.</title>
        <authorList>
            <person name="Dastgheib S.M.M."/>
            <person name="Shavandi M."/>
            <person name="Tirandaz H."/>
        </authorList>
    </citation>
    <scope>NUCLEOTIDE SEQUENCE [LARGE SCALE GENOMIC DNA]</scope>
    <source>
        <strain evidence="13 14">RIPI110</strain>
    </source>
</reference>
<dbReference type="STRING" id="1235591.CAK95_03725"/>
<keyword evidence="4 11" id="KW-0004">4Fe-4S</keyword>
<organism evidence="13 14">
    <name type="scientific">Pseudorhodoplanes sinuspersici</name>
    <dbReference type="NCBI Taxonomy" id="1235591"/>
    <lineage>
        <taxon>Bacteria</taxon>
        <taxon>Pseudomonadati</taxon>
        <taxon>Pseudomonadota</taxon>
        <taxon>Alphaproteobacteria</taxon>
        <taxon>Hyphomicrobiales</taxon>
        <taxon>Pseudorhodoplanes</taxon>
    </lineage>
</organism>
<keyword evidence="14" id="KW-1185">Reference proteome</keyword>
<dbReference type="GO" id="GO:0046872">
    <property type="term" value="F:metal ion binding"/>
    <property type="evidence" value="ECO:0007669"/>
    <property type="project" value="UniProtKB-KW"/>
</dbReference>
<dbReference type="OrthoDB" id="9803397at2"/>
<evidence type="ECO:0000256" key="10">
    <source>
        <dbReference type="ARBA" id="ARBA00023291"/>
    </source>
</evidence>
<gene>
    <name evidence="13" type="ORF">CAK95_03725</name>
</gene>
<dbReference type="Pfam" id="PF12800">
    <property type="entry name" value="Fer4_4"/>
    <property type="match status" value="1"/>
</dbReference>
<feature type="compositionally biased region" description="Basic and acidic residues" evidence="12">
    <location>
        <begin position="82"/>
        <end position="102"/>
    </location>
</feature>
<evidence type="ECO:0000256" key="2">
    <source>
        <dbReference type="ARBA" id="ARBA00001966"/>
    </source>
</evidence>
<sequence length="114" mass="12510">MTFAVTEACIRCKYTDCVAVCPVDCFYEGENMLVIHPDECIDCGVCEPECPAEAIIADTAEGAVRWVELNAKYAALWPNISDAKDPPPDAEDFNGKPDKFENHFSPQPAIEPAN</sequence>
<evidence type="ECO:0000256" key="8">
    <source>
        <dbReference type="ARBA" id="ARBA00023004"/>
    </source>
</evidence>
<dbReference type="SUPFAM" id="SSF54862">
    <property type="entry name" value="4Fe-4S ferredoxins"/>
    <property type="match status" value="1"/>
</dbReference>
<keyword evidence="3 11" id="KW-0813">Transport</keyword>
<dbReference type="Proteomes" id="UP000194137">
    <property type="component" value="Chromosome"/>
</dbReference>
<keyword evidence="9 11" id="KW-0411">Iron-sulfur</keyword>
<evidence type="ECO:0000256" key="6">
    <source>
        <dbReference type="ARBA" id="ARBA00022737"/>
    </source>
</evidence>
<keyword evidence="7 11" id="KW-0249">Electron transport</keyword>
<name>A0A1W6ZLY9_9HYPH</name>
<accession>A0A1W6ZLY9</accession>
<evidence type="ECO:0000256" key="3">
    <source>
        <dbReference type="ARBA" id="ARBA00022448"/>
    </source>
</evidence>
<keyword evidence="10 11" id="KW-0003">3Fe-4S</keyword>
<dbReference type="PRINTS" id="PR00354">
    <property type="entry name" value="7FE8SFRDOXIN"/>
</dbReference>
<evidence type="ECO:0000256" key="7">
    <source>
        <dbReference type="ARBA" id="ARBA00022982"/>
    </source>
</evidence>
<dbReference type="InterPro" id="IPR000813">
    <property type="entry name" value="7Fe_ferredoxin"/>
</dbReference>
<dbReference type="GO" id="GO:0009055">
    <property type="term" value="F:electron transfer activity"/>
    <property type="evidence" value="ECO:0007669"/>
    <property type="project" value="InterPro"/>
</dbReference>
<evidence type="ECO:0000256" key="12">
    <source>
        <dbReference type="SAM" id="MobiDB-lite"/>
    </source>
</evidence>
<evidence type="ECO:0000256" key="1">
    <source>
        <dbReference type="ARBA" id="ARBA00001927"/>
    </source>
</evidence>
<dbReference type="PROSITE" id="PS00198">
    <property type="entry name" value="4FE4S_FER_1"/>
    <property type="match status" value="1"/>
</dbReference>
<keyword evidence="8 11" id="KW-0408">Iron</keyword>
<proteinExistence type="predicted"/>
<evidence type="ECO:0000256" key="11">
    <source>
        <dbReference type="RuleBase" id="RU364098"/>
    </source>
</evidence>
<dbReference type="Gene3D" id="3.30.70.20">
    <property type="match status" value="1"/>
</dbReference>
<dbReference type="RefSeq" id="WP_086086687.1">
    <property type="nucleotide sequence ID" value="NZ_CP021112.1"/>
</dbReference>
<dbReference type="InterPro" id="IPR054829">
    <property type="entry name" value="FdxA"/>
</dbReference>